<reference evidence="1" key="1">
    <citation type="submission" date="2018-05" db="EMBL/GenBank/DDBJ databases">
        <authorList>
            <person name="Lanie J.A."/>
            <person name="Ng W.-L."/>
            <person name="Kazmierczak K.M."/>
            <person name="Andrzejewski T.M."/>
            <person name="Davidsen T.M."/>
            <person name="Wayne K.J."/>
            <person name="Tettelin H."/>
            <person name="Glass J.I."/>
            <person name="Rusch D."/>
            <person name="Podicherti R."/>
            <person name="Tsui H.-C.T."/>
            <person name="Winkler M.E."/>
        </authorList>
    </citation>
    <scope>NUCLEOTIDE SEQUENCE</scope>
</reference>
<sequence>VIRSATWVEKLYPNRDLCAVIGQHARAHTETGRLIDVIA</sequence>
<organism evidence="1">
    <name type="scientific">marine metagenome</name>
    <dbReference type="NCBI Taxonomy" id="408172"/>
    <lineage>
        <taxon>unclassified sequences</taxon>
        <taxon>metagenomes</taxon>
        <taxon>ecological metagenomes</taxon>
    </lineage>
</organism>
<gene>
    <name evidence="1" type="ORF">METZ01_LOCUS353523</name>
</gene>
<name>A0A382RSK5_9ZZZZ</name>
<evidence type="ECO:0000313" key="1">
    <source>
        <dbReference type="EMBL" id="SVD00669.1"/>
    </source>
</evidence>
<dbReference type="EMBL" id="UINC01123896">
    <property type="protein sequence ID" value="SVD00669.1"/>
    <property type="molecule type" value="Genomic_DNA"/>
</dbReference>
<feature type="non-terminal residue" evidence="1">
    <location>
        <position position="1"/>
    </location>
</feature>
<feature type="non-terminal residue" evidence="1">
    <location>
        <position position="39"/>
    </location>
</feature>
<dbReference type="AlphaFoldDB" id="A0A382RSK5"/>
<proteinExistence type="predicted"/>
<protein>
    <submittedName>
        <fullName evidence="1">Uncharacterized protein</fullName>
    </submittedName>
</protein>
<accession>A0A382RSK5</accession>